<reference evidence="14 15" key="1">
    <citation type="submission" date="2020-08" db="EMBL/GenBank/DDBJ databases">
        <title>Genomic Encyclopedia of Type Strains, Phase IV (KMG-IV): sequencing the most valuable type-strain genomes for metagenomic binning, comparative biology and taxonomic classification.</title>
        <authorList>
            <person name="Goeker M."/>
        </authorList>
    </citation>
    <scope>NUCLEOTIDE SEQUENCE [LARGE SCALE GENOMIC DNA]</scope>
    <source>
        <strain evidence="14 15">DSM 16268</strain>
    </source>
</reference>
<dbReference type="RefSeq" id="WP_183858435.1">
    <property type="nucleotide sequence ID" value="NZ_JACHOO010000012.1"/>
</dbReference>
<evidence type="ECO:0000256" key="3">
    <source>
        <dbReference type="ARBA" id="ARBA00005842"/>
    </source>
</evidence>
<feature type="binding site" evidence="10">
    <location>
        <begin position="21"/>
        <end position="26"/>
    </location>
    <ligand>
        <name>substrate</name>
    </ligand>
</feature>
<dbReference type="GO" id="GO:0052381">
    <property type="term" value="F:tRNA dimethylallyltransferase activity"/>
    <property type="evidence" value="ECO:0007669"/>
    <property type="project" value="UniProtKB-UniRule"/>
</dbReference>
<feature type="site" description="Interaction with substrate tRNA" evidence="10">
    <location>
        <position position="132"/>
    </location>
</feature>
<comment type="catalytic activity">
    <reaction evidence="9 10 11">
        <text>adenosine(37) in tRNA + dimethylallyl diphosphate = N(6)-dimethylallyladenosine(37) in tRNA + diphosphate</text>
        <dbReference type="Rhea" id="RHEA:26482"/>
        <dbReference type="Rhea" id="RHEA-COMP:10162"/>
        <dbReference type="Rhea" id="RHEA-COMP:10375"/>
        <dbReference type="ChEBI" id="CHEBI:33019"/>
        <dbReference type="ChEBI" id="CHEBI:57623"/>
        <dbReference type="ChEBI" id="CHEBI:74411"/>
        <dbReference type="ChEBI" id="CHEBI:74415"/>
        <dbReference type="EC" id="2.5.1.75"/>
    </reaction>
</comment>
<evidence type="ECO:0000256" key="11">
    <source>
        <dbReference type="RuleBase" id="RU003783"/>
    </source>
</evidence>
<comment type="cofactor">
    <cofactor evidence="1 10">
        <name>Mg(2+)</name>
        <dbReference type="ChEBI" id="CHEBI:18420"/>
    </cofactor>
</comment>
<evidence type="ECO:0000256" key="5">
    <source>
        <dbReference type="ARBA" id="ARBA00022694"/>
    </source>
</evidence>
<dbReference type="GO" id="GO:0006400">
    <property type="term" value="P:tRNA modification"/>
    <property type="evidence" value="ECO:0007669"/>
    <property type="project" value="TreeGrafter"/>
</dbReference>
<evidence type="ECO:0000256" key="1">
    <source>
        <dbReference type="ARBA" id="ARBA00001946"/>
    </source>
</evidence>
<keyword evidence="4 10" id="KW-0808">Transferase</keyword>
<dbReference type="InterPro" id="IPR018022">
    <property type="entry name" value="IPT"/>
</dbReference>
<evidence type="ECO:0000256" key="9">
    <source>
        <dbReference type="ARBA" id="ARBA00049563"/>
    </source>
</evidence>
<keyword evidence="8 10" id="KW-0460">Magnesium</keyword>
<evidence type="ECO:0000313" key="14">
    <source>
        <dbReference type="EMBL" id="MBB5755000.1"/>
    </source>
</evidence>
<dbReference type="Gene3D" id="3.40.50.300">
    <property type="entry name" value="P-loop containing nucleotide triphosphate hydrolases"/>
    <property type="match status" value="1"/>
</dbReference>
<evidence type="ECO:0000256" key="13">
    <source>
        <dbReference type="RuleBase" id="RU003785"/>
    </source>
</evidence>
<gene>
    <name evidence="10" type="primary">miaA</name>
    <name evidence="14" type="ORF">GGQ63_004098</name>
</gene>
<dbReference type="Pfam" id="PF01715">
    <property type="entry name" value="IPPT"/>
    <property type="match status" value="1"/>
</dbReference>
<feature type="region of interest" description="Interaction with substrate tRNA" evidence="10">
    <location>
        <begin position="44"/>
        <end position="47"/>
    </location>
</feature>
<dbReference type="AlphaFoldDB" id="A0A7W9L3X7"/>
<comment type="caution">
    <text evidence="10">Lacks conserved residue(s) required for the propagation of feature annotation.</text>
</comment>
<evidence type="ECO:0000313" key="15">
    <source>
        <dbReference type="Proteomes" id="UP000523821"/>
    </source>
</evidence>
<evidence type="ECO:0000256" key="7">
    <source>
        <dbReference type="ARBA" id="ARBA00022840"/>
    </source>
</evidence>
<dbReference type="Proteomes" id="UP000523821">
    <property type="component" value="Unassembled WGS sequence"/>
</dbReference>
<dbReference type="PANTHER" id="PTHR11088:SF60">
    <property type="entry name" value="TRNA DIMETHYLALLYLTRANSFERASE"/>
    <property type="match status" value="1"/>
</dbReference>
<organism evidence="14 15">
    <name type="scientific">Prosthecomicrobium pneumaticum</name>
    <dbReference type="NCBI Taxonomy" id="81895"/>
    <lineage>
        <taxon>Bacteria</taxon>
        <taxon>Pseudomonadati</taxon>
        <taxon>Pseudomonadota</taxon>
        <taxon>Alphaproteobacteria</taxon>
        <taxon>Hyphomicrobiales</taxon>
        <taxon>Kaistiaceae</taxon>
        <taxon>Prosthecomicrobium</taxon>
    </lineage>
</organism>
<keyword evidence="5 10" id="KW-0819">tRNA processing</keyword>
<evidence type="ECO:0000256" key="2">
    <source>
        <dbReference type="ARBA" id="ARBA00003213"/>
    </source>
</evidence>
<comment type="caution">
    <text evidence="14">The sequence shown here is derived from an EMBL/GenBank/DDBJ whole genome shotgun (WGS) entry which is preliminary data.</text>
</comment>
<dbReference type="InterPro" id="IPR027417">
    <property type="entry name" value="P-loop_NTPase"/>
</dbReference>
<feature type="site" description="Interaction with substrate tRNA" evidence="10">
    <location>
        <position position="110"/>
    </location>
</feature>
<comment type="similarity">
    <text evidence="3 10 13">Belongs to the IPP transferase family.</text>
</comment>
<comment type="subunit">
    <text evidence="10">Monomer.</text>
</comment>
<protein>
    <recommendedName>
        <fullName evidence="10">tRNA dimethylallyltransferase</fullName>
        <ecNumber evidence="10">2.5.1.75</ecNumber>
    </recommendedName>
    <alternativeName>
        <fullName evidence="10">Dimethylallyl diphosphate:tRNA dimethylallyltransferase</fullName>
        <shortName evidence="10">DMAPP:tRNA dimethylallyltransferase</shortName>
        <shortName evidence="10">DMATase</shortName>
    </alternativeName>
    <alternativeName>
        <fullName evidence="10">Isopentenyl-diphosphate:tRNA isopentenyltransferase</fullName>
        <shortName evidence="10">IPP transferase</shortName>
        <shortName evidence="10">IPPT</shortName>
        <shortName evidence="10">IPTase</shortName>
    </alternativeName>
</protein>
<feature type="binding site" evidence="10">
    <location>
        <begin position="19"/>
        <end position="26"/>
    </location>
    <ligand>
        <name>ATP</name>
        <dbReference type="ChEBI" id="CHEBI:30616"/>
    </ligand>
</feature>
<keyword evidence="7 10" id="KW-0067">ATP-binding</keyword>
<dbReference type="InterPro" id="IPR039657">
    <property type="entry name" value="Dimethylallyltransferase"/>
</dbReference>
<dbReference type="PANTHER" id="PTHR11088">
    <property type="entry name" value="TRNA DIMETHYLALLYLTRANSFERASE"/>
    <property type="match status" value="1"/>
</dbReference>
<sequence>MNSIDLDAARRARAVLIAGPTASGKSALALELAERLGGTVVNADSMQVYDGLRILTARPGREEEARVPHALYGHVDPARRYSVAQWREDLAALLQSLRTEGRPPVVVGGTGLYFMALTEGLAAVPPIDPAIRDAVAARAAEEPLAALHAALAARDPEGAARIRPTDRTRVLRALEVVEATGRPLAAWHAEAGAAPLVAPAEAFRLVLDPPRDLLYRRIGDRFAAMLEAGALGEVEAFLARGLDAELPAMKAVGLRELGLALAGGIGIEEAAARAAMETRRYAKRQGTWLRNRMADWPRLR</sequence>
<evidence type="ECO:0000256" key="6">
    <source>
        <dbReference type="ARBA" id="ARBA00022741"/>
    </source>
</evidence>
<dbReference type="SUPFAM" id="SSF52540">
    <property type="entry name" value="P-loop containing nucleoside triphosphate hydrolases"/>
    <property type="match status" value="2"/>
</dbReference>
<proteinExistence type="inferred from homology"/>
<dbReference type="GO" id="GO:0005524">
    <property type="term" value="F:ATP binding"/>
    <property type="evidence" value="ECO:0007669"/>
    <property type="project" value="UniProtKB-UniRule"/>
</dbReference>
<dbReference type="EMBL" id="JACHOO010000012">
    <property type="protein sequence ID" value="MBB5755000.1"/>
    <property type="molecule type" value="Genomic_DNA"/>
</dbReference>
<evidence type="ECO:0000256" key="10">
    <source>
        <dbReference type="HAMAP-Rule" id="MF_00185"/>
    </source>
</evidence>
<evidence type="ECO:0000256" key="4">
    <source>
        <dbReference type="ARBA" id="ARBA00022679"/>
    </source>
</evidence>
<keyword evidence="15" id="KW-1185">Reference proteome</keyword>
<comment type="function">
    <text evidence="2 10 12">Catalyzes the transfer of a dimethylallyl group onto the adenine at position 37 in tRNAs that read codons beginning with uridine, leading to the formation of N6-(dimethylallyl)adenosine (i(6)A).</text>
</comment>
<evidence type="ECO:0000256" key="8">
    <source>
        <dbReference type="ARBA" id="ARBA00022842"/>
    </source>
</evidence>
<dbReference type="NCBIfam" id="TIGR00174">
    <property type="entry name" value="miaA"/>
    <property type="match status" value="1"/>
</dbReference>
<dbReference type="Gene3D" id="1.10.20.140">
    <property type="match status" value="1"/>
</dbReference>
<evidence type="ECO:0000256" key="12">
    <source>
        <dbReference type="RuleBase" id="RU003784"/>
    </source>
</evidence>
<accession>A0A7W9L3X7</accession>
<dbReference type="FunFam" id="1.10.20.140:FF:000001">
    <property type="entry name" value="tRNA dimethylallyltransferase"/>
    <property type="match status" value="1"/>
</dbReference>
<keyword evidence="6 10" id="KW-0547">Nucleotide-binding</keyword>
<name>A0A7W9L3X7_9HYPH</name>
<dbReference type="EC" id="2.5.1.75" evidence="10"/>
<dbReference type="HAMAP" id="MF_00185">
    <property type="entry name" value="IPP_trans"/>
    <property type="match status" value="1"/>
</dbReference>
<dbReference type="CDD" id="cd02019">
    <property type="entry name" value="NK"/>
    <property type="match status" value="1"/>
</dbReference>